<gene>
    <name evidence="1" type="ORF">SAMN05216285_0264</name>
</gene>
<dbReference type="RefSeq" id="WP_049990319.1">
    <property type="nucleotide sequence ID" value="NZ_FOIS01000001.1"/>
</dbReference>
<keyword evidence="2" id="KW-1185">Reference proteome</keyword>
<reference evidence="2" key="1">
    <citation type="submission" date="2016-10" db="EMBL/GenBank/DDBJ databases">
        <authorList>
            <person name="Varghese N."/>
        </authorList>
    </citation>
    <scope>NUCLEOTIDE SEQUENCE [LARGE SCALE GENOMIC DNA]</scope>
    <source>
        <strain evidence="2">CGMCC 1.12284</strain>
    </source>
</reference>
<accession>A0A1I0M0B9</accession>
<organism evidence="1 2">
    <name type="scientific">Natrinema salifodinae</name>
    <dbReference type="NCBI Taxonomy" id="1202768"/>
    <lineage>
        <taxon>Archaea</taxon>
        <taxon>Methanobacteriati</taxon>
        <taxon>Methanobacteriota</taxon>
        <taxon>Stenosarchaea group</taxon>
        <taxon>Halobacteria</taxon>
        <taxon>Halobacteriales</taxon>
        <taxon>Natrialbaceae</taxon>
        <taxon>Natrinema</taxon>
    </lineage>
</organism>
<protein>
    <recommendedName>
        <fullName evidence="3">VanZ like family protein</fullName>
    </recommendedName>
</protein>
<dbReference type="eggNOG" id="arCOG03232">
    <property type="taxonomic scope" value="Archaea"/>
</dbReference>
<dbReference type="EMBL" id="FOIS01000001">
    <property type="protein sequence ID" value="SEV81789.1"/>
    <property type="molecule type" value="Genomic_DNA"/>
</dbReference>
<sequence length="139" mass="14429">MSLRLPLSPAVRRWTLPVLVAALICYWSIVAPPPSIVFATPPGADAITSATVASGLDLSWLDRRHGLAYASLALALRRALADRGTSPWRTGLLILGITVGYGTLLEIGQLFRPGRVASLADAASNAVGAGIALVLSGSE</sequence>
<evidence type="ECO:0000313" key="1">
    <source>
        <dbReference type="EMBL" id="SEV81789.1"/>
    </source>
</evidence>
<proteinExistence type="predicted"/>
<evidence type="ECO:0000313" key="2">
    <source>
        <dbReference type="Proteomes" id="UP000183275"/>
    </source>
</evidence>
<dbReference type="AlphaFoldDB" id="A0A1I0M0B9"/>
<dbReference type="Proteomes" id="UP000183275">
    <property type="component" value="Unassembled WGS sequence"/>
</dbReference>
<name>A0A1I0M0B9_9EURY</name>
<dbReference type="OrthoDB" id="214957at2157"/>
<dbReference type="NCBIfam" id="NF037970">
    <property type="entry name" value="vanZ_1"/>
    <property type="match status" value="1"/>
</dbReference>
<evidence type="ECO:0008006" key="3">
    <source>
        <dbReference type="Google" id="ProtNLM"/>
    </source>
</evidence>